<dbReference type="Proteomes" id="UP000694865">
    <property type="component" value="Unplaced"/>
</dbReference>
<sequence>MTSKWKKSPRSWNVRLVAMVMPVCVIVFIFMVCYSNVSGHFPVYKVLEPKLQQTYSTNHDAYTEHGSRDTHYVTAPKDTVTDATDDVTNQEYTEGKGTLHSNLTVNQVLQSSVDTRSNLNVVTSEQISTQSDQFTNKADEQNVITPSYTSITDIPTQDSPTNYTFPATTVSVDKSPHQITNTTYLLMVAFINPNSGPQNHYRRLRLGLAVAMSQNRSYVTYPFRNHITDTDRGRLRTFNETWDINKLNQLIPVIEHSTLYSKCKEDIAIFNDHPSQNIITGMQRDIGVAFSRDDVVDKHCTPRNVCVEDMINSRCLIIGDTVDFVDWTSSQNLSQWLTLIDKYLMKAPYIVNIAGDAVAAICNQDPFLVFHWRNHTGERCKFWNLRGSICDPYFLSLVDYADRIAHNLLAVMSERNAKCLYIAYPPFSEEIANILRPYIQTLVTRDDLFVRVPTLSPYHDDNYVISLIEQEIAVRADCFLGNRGSGWSIMTSYARRAIGKDTMWLHSAVDMPKPVHSVNKR</sequence>
<dbReference type="CDD" id="cd11296">
    <property type="entry name" value="O-FucT_like"/>
    <property type="match status" value="1"/>
</dbReference>
<gene>
    <name evidence="3" type="primary">LOC102801701</name>
</gene>
<keyword evidence="1" id="KW-1133">Transmembrane helix</keyword>
<evidence type="ECO:0000256" key="1">
    <source>
        <dbReference type="SAM" id="Phobius"/>
    </source>
</evidence>
<dbReference type="Gene3D" id="3.40.50.11350">
    <property type="match status" value="1"/>
</dbReference>
<accession>A0ABM0MYE9</accession>
<feature type="transmembrane region" description="Helical" evidence="1">
    <location>
        <begin position="12"/>
        <end position="32"/>
    </location>
</feature>
<evidence type="ECO:0000313" key="2">
    <source>
        <dbReference type="Proteomes" id="UP000694865"/>
    </source>
</evidence>
<organism evidence="2 3">
    <name type="scientific">Saccoglossus kowalevskii</name>
    <name type="common">Acorn worm</name>
    <dbReference type="NCBI Taxonomy" id="10224"/>
    <lineage>
        <taxon>Eukaryota</taxon>
        <taxon>Metazoa</taxon>
        <taxon>Hemichordata</taxon>
        <taxon>Enteropneusta</taxon>
        <taxon>Harrimaniidae</taxon>
        <taxon>Saccoglossus</taxon>
    </lineage>
</organism>
<evidence type="ECO:0000313" key="3">
    <source>
        <dbReference type="RefSeq" id="XP_006825040.1"/>
    </source>
</evidence>
<dbReference type="RefSeq" id="XP_006825040.1">
    <property type="nucleotide sequence ID" value="XM_006824977.1"/>
</dbReference>
<keyword evidence="2" id="KW-1185">Reference proteome</keyword>
<protein>
    <submittedName>
        <fullName evidence="3">Uncharacterized protein LOC102801701</fullName>
    </submittedName>
</protein>
<proteinExistence type="predicted"/>
<keyword evidence="1" id="KW-0472">Membrane</keyword>
<reference evidence="3" key="1">
    <citation type="submission" date="2025-08" db="UniProtKB">
        <authorList>
            <consortium name="RefSeq"/>
        </authorList>
    </citation>
    <scope>IDENTIFICATION</scope>
    <source>
        <tissue evidence="3">Testes</tissue>
    </source>
</reference>
<name>A0ABM0MYE9_SACKO</name>
<keyword evidence="1" id="KW-0812">Transmembrane</keyword>
<dbReference type="GeneID" id="102801701"/>